<dbReference type="InterPro" id="IPR000772">
    <property type="entry name" value="Ricin_B_lectin"/>
</dbReference>
<dbReference type="InterPro" id="IPR001547">
    <property type="entry name" value="Glyco_hydro_5"/>
</dbReference>
<evidence type="ECO:0000256" key="2">
    <source>
        <dbReference type="ARBA" id="ARBA00023295"/>
    </source>
</evidence>
<dbReference type="PROSITE" id="PS51257">
    <property type="entry name" value="PROKAR_LIPOPROTEIN"/>
    <property type="match status" value="1"/>
</dbReference>
<keyword evidence="1 3" id="KW-0378">Hydrolase</keyword>
<dbReference type="SUPFAM" id="SSF50370">
    <property type="entry name" value="Ricin B-like lectins"/>
    <property type="match status" value="1"/>
</dbReference>
<keyword evidence="5" id="KW-0430">Lectin</keyword>
<evidence type="ECO:0000313" key="5">
    <source>
        <dbReference type="EMBL" id="PWK78422.1"/>
    </source>
</evidence>
<accession>A0A316HTY0</accession>
<dbReference type="Pfam" id="PF00150">
    <property type="entry name" value="Cellulase"/>
    <property type="match status" value="1"/>
</dbReference>
<dbReference type="RefSeq" id="WP_109607958.1">
    <property type="nucleotide sequence ID" value="NZ_QGHA01000003.1"/>
</dbReference>
<sequence>MQNMKNLGLLLTAICCLMVGCKKDNVITTQPATTGETKPAADIVTTDSTPASALKGVNWAADGDNFSDGILVLSGLASTDSYATVSSKADAVLTGIQNNTGANTLRLPVNYSTVSQTWWNSYTGVIDKALSKGMNVILGYWEGNSSKDGKIDNTTEFWSMWQTIVNKYGSNTHVYFEIFNEPHGYTLSEWTTICAQWLSNYPTVPQGRILISGTSYSQDITGVGADSRFSGCLLSIHDYTFFSNGTLTTALQWENRFKANIGAYSSRAVLTEFGIPMTGGKNYTGAINADQEIAYLQGLTNQVRAYTMGAVYWPGIRTGDSYAIQQLNGTAPNYTVSTTNASGLSRIKYAWGVGAGGTDTFYTGAYYRFLNLNSGQALDVNGASTANGTGIIQWPQNGGNNQQWIITDNGGGYYKITNRNSGQALDVNMSSTANGAGIIQYPWNGGNNQQWQLTGTGTGIYKVINRNSGKALDVNGASTANGANIIQYAYSGGNNQQWQIVQQ</sequence>
<dbReference type="AlphaFoldDB" id="A0A316HTY0"/>
<reference evidence="5 6" key="1">
    <citation type="submission" date="2018-05" db="EMBL/GenBank/DDBJ databases">
        <title>Genomic Encyclopedia of Archaeal and Bacterial Type Strains, Phase II (KMG-II): from individual species to whole genera.</title>
        <authorList>
            <person name="Goeker M."/>
        </authorList>
    </citation>
    <scope>NUCLEOTIDE SEQUENCE [LARGE SCALE GENOMIC DNA]</scope>
    <source>
        <strain evidence="5 6">DSM 19975</strain>
    </source>
</reference>
<name>A0A316HTY0_9SPHI</name>
<keyword evidence="6" id="KW-1185">Reference proteome</keyword>
<dbReference type="Gene3D" id="2.80.10.50">
    <property type="match status" value="3"/>
</dbReference>
<comment type="caution">
    <text evidence="5">The sequence shown here is derived from an EMBL/GenBank/DDBJ whole genome shotgun (WGS) entry which is preliminary data.</text>
</comment>
<evidence type="ECO:0000259" key="4">
    <source>
        <dbReference type="SMART" id="SM00458"/>
    </source>
</evidence>
<dbReference type="EMBL" id="QGHA01000003">
    <property type="protein sequence ID" value="PWK78422.1"/>
    <property type="molecule type" value="Genomic_DNA"/>
</dbReference>
<evidence type="ECO:0000313" key="6">
    <source>
        <dbReference type="Proteomes" id="UP000245678"/>
    </source>
</evidence>
<dbReference type="Proteomes" id="UP000245678">
    <property type="component" value="Unassembled WGS sequence"/>
</dbReference>
<keyword evidence="2 3" id="KW-0326">Glycosidase</keyword>
<proteinExistence type="inferred from homology"/>
<dbReference type="PROSITE" id="PS50231">
    <property type="entry name" value="RICIN_B_LECTIN"/>
    <property type="match status" value="1"/>
</dbReference>
<evidence type="ECO:0000256" key="1">
    <source>
        <dbReference type="ARBA" id="ARBA00022801"/>
    </source>
</evidence>
<gene>
    <name evidence="5" type="ORF">LX99_02266</name>
</gene>
<dbReference type="InterPro" id="IPR035992">
    <property type="entry name" value="Ricin_B-like_lectins"/>
</dbReference>
<dbReference type="Pfam" id="PF14200">
    <property type="entry name" value="RicinB_lectin_2"/>
    <property type="match status" value="2"/>
</dbReference>
<dbReference type="PANTHER" id="PTHR34142:SF1">
    <property type="entry name" value="GLYCOSIDE HYDROLASE FAMILY 5 DOMAIN-CONTAINING PROTEIN"/>
    <property type="match status" value="1"/>
</dbReference>
<dbReference type="SMART" id="SM00458">
    <property type="entry name" value="RICIN"/>
    <property type="match status" value="1"/>
</dbReference>
<evidence type="ECO:0000256" key="3">
    <source>
        <dbReference type="RuleBase" id="RU361153"/>
    </source>
</evidence>
<dbReference type="InterPro" id="IPR018087">
    <property type="entry name" value="Glyco_hydro_5_CS"/>
</dbReference>
<dbReference type="PROSITE" id="PS00659">
    <property type="entry name" value="GLYCOSYL_HYDROL_F5"/>
    <property type="match status" value="1"/>
</dbReference>
<dbReference type="InterPro" id="IPR017853">
    <property type="entry name" value="GH"/>
</dbReference>
<comment type="similarity">
    <text evidence="3">Belongs to the glycosyl hydrolase 5 (cellulase A) family.</text>
</comment>
<dbReference type="GO" id="GO:0030246">
    <property type="term" value="F:carbohydrate binding"/>
    <property type="evidence" value="ECO:0007669"/>
    <property type="project" value="UniProtKB-KW"/>
</dbReference>
<dbReference type="SMR" id="A0A316HTY0"/>
<organism evidence="5 6">
    <name type="scientific">Mucilaginibacter oryzae</name>
    <dbReference type="NCBI Taxonomy" id="468058"/>
    <lineage>
        <taxon>Bacteria</taxon>
        <taxon>Pseudomonadati</taxon>
        <taxon>Bacteroidota</taxon>
        <taxon>Sphingobacteriia</taxon>
        <taxon>Sphingobacteriales</taxon>
        <taxon>Sphingobacteriaceae</taxon>
        <taxon>Mucilaginibacter</taxon>
    </lineage>
</organism>
<protein>
    <submittedName>
        <fullName evidence="5">Ricin-type beta-trefoil lectin protein</fullName>
    </submittedName>
</protein>
<dbReference type="GO" id="GO:0004553">
    <property type="term" value="F:hydrolase activity, hydrolyzing O-glycosyl compounds"/>
    <property type="evidence" value="ECO:0007669"/>
    <property type="project" value="InterPro"/>
</dbReference>
<dbReference type="PANTHER" id="PTHR34142">
    <property type="entry name" value="ENDO-BETA-1,4-GLUCANASE A"/>
    <property type="match status" value="1"/>
</dbReference>
<dbReference type="Gene3D" id="3.20.20.80">
    <property type="entry name" value="Glycosidases"/>
    <property type="match status" value="1"/>
</dbReference>
<feature type="domain" description="Ricin B lectin" evidence="4">
    <location>
        <begin position="364"/>
        <end position="501"/>
    </location>
</feature>
<dbReference type="SUPFAM" id="SSF51445">
    <property type="entry name" value="(Trans)glycosidases"/>
    <property type="match status" value="1"/>
</dbReference>
<dbReference type="GO" id="GO:0009251">
    <property type="term" value="P:glucan catabolic process"/>
    <property type="evidence" value="ECO:0007669"/>
    <property type="project" value="TreeGrafter"/>
</dbReference>